<name>A0A1Y2EPH8_9BASI</name>
<keyword evidence="4" id="KW-1185">Reference proteome</keyword>
<dbReference type="InterPro" id="IPR036047">
    <property type="entry name" value="F-box-like_dom_sf"/>
</dbReference>
<evidence type="ECO:0000256" key="1">
    <source>
        <dbReference type="SAM" id="MobiDB-lite"/>
    </source>
</evidence>
<dbReference type="Proteomes" id="UP000193467">
    <property type="component" value="Unassembled WGS sequence"/>
</dbReference>
<dbReference type="CDD" id="cd09917">
    <property type="entry name" value="F-box_SF"/>
    <property type="match status" value="1"/>
</dbReference>
<dbReference type="InterPro" id="IPR001810">
    <property type="entry name" value="F-box_dom"/>
</dbReference>
<evidence type="ECO:0000313" key="3">
    <source>
        <dbReference type="EMBL" id="ORY73449.1"/>
    </source>
</evidence>
<feature type="region of interest" description="Disordered" evidence="1">
    <location>
        <begin position="1"/>
        <end position="42"/>
    </location>
</feature>
<dbReference type="STRING" id="106004.A0A1Y2EPH8"/>
<dbReference type="Gene3D" id="1.20.1280.50">
    <property type="match status" value="1"/>
</dbReference>
<feature type="domain" description="F-box" evidence="2">
    <location>
        <begin position="51"/>
        <end position="100"/>
    </location>
</feature>
<dbReference type="Pfam" id="PF12937">
    <property type="entry name" value="F-box-like"/>
    <property type="match status" value="1"/>
</dbReference>
<sequence>MAPKRPRKKKQDDDYTQQGLSDSDYEAPKKKVKAKAGGSKAKGKGKAKKKLELFTSAPLDVLTLVFSHLDTSTLLAVSRTCRVFRQLTHAPSGKGLWVAARANTPGQLPTLQASDFPEWEYASLVFDRNCWGCQKGRAVTVDYTIRLRGCAACMRKLSLRREKIHGSFHRLTFDCVPVSIWNSFEFHNVTEARRISRRLVEVEARSKEEGASPSLFADFVLERKKVVKAATLDGQAIQRWESRHKQEMANAGYQAAINRRKQIESKMRELGYTDDDLDSYAFTSHSLVNQQRDLTDRIWNTIRAPLIAAIEEDRAKRARIALSRRQVGRQKSLLPFYQSLLDAQPSDLARATFPPISDFGTFDSIRQLWEDDEKVIDETALEAAKPAVVAEANKFVRMFKIATFSKLAKAHADSKVFVDPLAPTTYHTAPNHSATDMEELSMRVTSAFPCPMVTCNHFATFPFIFAHAKSEHNWAYEYGPSSYSWPPTGGFGDSTLKISANQINAIRLVLRAVNSDATLPVVDEATTTTKDLDDLGARFQCVGCPGIAKEQAAAAARALEYARYAQTPPAPPTLAPMTWSELVGHSLGGHDPRSARYSPSATYTPPNIAILPPPLPPAVVAEEEKAEVDASMDTNDKVKTGEIEKVEGDVKMEAQDEEAAVGVGASSATKEG</sequence>
<proteinExistence type="predicted"/>
<dbReference type="PROSITE" id="PS50181">
    <property type="entry name" value="FBOX"/>
    <property type="match status" value="1"/>
</dbReference>
<evidence type="ECO:0000259" key="2">
    <source>
        <dbReference type="PROSITE" id="PS50181"/>
    </source>
</evidence>
<evidence type="ECO:0000313" key="4">
    <source>
        <dbReference type="Proteomes" id="UP000193467"/>
    </source>
</evidence>
<protein>
    <recommendedName>
        <fullName evidence="2">F-box domain-containing protein</fullName>
    </recommendedName>
</protein>
<dbReference type="OrthoDB" id="3246989at2759"/>
<dbReference type="InParanoid" id="A0A1Y2EPH8"/>
<dbReference type="SUPFAM" id="SSF81383">
    <property type="entry name" value="F-box domain"/>
    <property type="match status" value="1"/>
</dbReference>
<gene>
    <name evidence="3" type="ORF">BCR35DRAFT_307207</name>
</gene>
<dbReference type="EMBL" id="MCGR01000046">
    <property type="protein sequence ID" value="ORY73449.1"/>
    <property type="molecule type" value="Genomic_DNA"/>
</dbReference>
<dbReference type="AlphaFoldDB" id="A0A1Y2EPH8"/>
<reference evidence="3 4" key="1">
    <citation type="submission" date="2016-07" db="EMBL/GenBank/DDBJ databases">
        <title>Pervasive Adenine N6-methylation of Active Genes in Fungi.</title>
        <authorList>
            <consortium name="DOE Joint Genome Institute"/>
            <person name="Mondo S.J."/>
            <person name="Dannebaum R.O."/>
            <person name="Kuo R.C."/>
            <person name="Labutti K."/>
            <person name="Haridas S."/>
            <person name="Kuo A."/>
            <person name="Salamov A."/>
            <person name="Ahrendt S.R."/>
            <person name="Lipzen A."/>
            <person name="Sullivan W."/>
            <person name="Andreopoulos W.B."/>
            <person name="Clum A."/>
            <person name="Lindquist E."/>
            <person name="Daum C."/>
            <person name="Ramamoorthy G.K."/>
            <person name="Gryganskyi A."/>
            <person name="Culley D."/>
            <person name="Magnuson J.K."/>
            <person name="James T.Y."/>
            <person name="O'Malley M.A."/>
            <person name="Stajich J.E."/>
            <person name="Spatafora J.W."/>
            <person name="Visel A."/>
            <person name="Grigoriev I.V."/>
        </authorList>
    </citation>
    <scope>NUCLEOTIDE SEQUENCE [LARGE SCALE GENOMIC DNA]</scope>
    <source>
        <strain evidence="3 4">62-1032</strain>
    </source>
</reference>
<accession>A0A1Y2EPH8</accession>
<comment type="caution">
    <text evidence="3">The sequence shown here is derived from an EMBL/GenBank/DDBJ whole genome shotgun (WGS) entry which is preliminary data.</text>
</comment>
<organism evidence="3 4">
    <name type="scientific">Leucosporidium creatinivorum</name>
    <dbReference type="NCBI Taxonomy" id="106004"/>
    <lineage>
        <taxon>Eukaryota</taxon>
        <taxon>Fungi</taxon>
        <taxon>Dikarya</taxon>
        <taxon>Basidiomycota</taxon>
        <taxon>Pucciniomycotina</taxon>
        <taxon>Microbotryomycetes</taxon>
        <taxon>Leucosporidiales</taxon>
        <taxon>Leucosporidium</taxon>
    </lineage>
</organism>